<dbReference type="AlphaFoldDB" id="A0A9N9ETC9"/>
<organism evidence="2 3">
    <name type="scientific">Racocetra fulgida</name>
    <dbReference type="NCBI Taxonomy" id="60492"/>
    <lineage>
        <taxon>Eukaryota</taxon>
        <taxon>Fungi</taxon>
        <taxon>Fungi incertae sedis</taxon>
        <taxon>Mucoromycota</taxon>
        <taxon>Glomeromycotina</taxon>
        <taxon>Glomeromycetes</taxon>
        <taxon>Diversisporales</taxon>
        <taxon>Gigasporaceae</taxon>
        <taxon>Racocetra</taxon>
    </lineage>
</organism>
<dbReference type="EMBL" id="CAJVPZ010019406">
    <property type="protein sequence ID" value="CAG8693944.1"/>
    <property type="molecule type" value="Genomic_DNA"/>
</dbReference>
<name>A0A9N9ETC9_9GLOM</name>
<sequence length="63" mass="7107">MKTSTSQDQGSIQKISFFSENTTSFSHEQKTIQSESHNETGLLQNIEESKKTLPETNSKDLTE</sequence>
<dbReference type="Proteomes" id="UP000789396">
    <property type="component" value="Unassembled WGS sequence"/>
</dbReference>
<feature type="compositionally biased region" description="Basic and acidic residues" evidence="1">
    <location>
        <begin position="47"/>
        <end position="63"/>
    </location>
</feature>
<comment type="caution">
    <text evidence="2">The sequence shown here is derived from an EMBL/GenBank/DDBJ whole genome shotgun (WGS) entry which is preliminary data.</text>
</comment>
<keyword evidence="3" id="KW-1185">Reference proteome</keyword>
<gene>
    <name evidence="2" type="ORF">RFULGI_LOCUS10120</name>
</gene>
<protein>
    <submittedName>
        <fullName evidence="2">13404_t:CDS:1</fullName>
    </submittedName>
</protein>
<feature type="compositionally biased region" description="Polar residues" evidence="1">
    <location>
        <begin position="1"/>
        <end position="43"/>
    </location>
</feature>
<feature type="region of interest" description="Disordered" evidence="1">
    <location>
        <begin position="1"/>
        <end position="63"/>
    </location>
</feature>
<evidence type="ECO:0000313" key="3">
    <source>
        <dbReference type="Proteomes" id="UP000789396"/>
    </source>
</evidence>
<feature type="non-terminal residue" evidence="2">
    <location>
        <position position="1"/>
    </location>
</feature>
<evidence type="ECO:0000313" key="2">
    <source>
        <dbReference type="EMBL" id="CAG8693944.1"/>
    </source>
</evidence>
<accession>A0A9N9ETC9</accession>
<evidence type="ECO:0000256" key="1">
    <source>
        <dbReference type="SAM" id="MobiDB-lite"/>
    </source>
</evidence>
<reference evidence="2" key="1">
    <citation type="submission" date="2021-06" db="EMBL/GenBank/DDBJ databases">
        <authorList>
            <person name="Kallberg Y."/>
            <person name="Tangrot J."/>
            <person name="Rosling A."/>
        </authorList>
    </citation>
    <scope>NUCLEOTIDE SEQUENCE</scope>
    <source>
        <strain evidence="2">IN212</strain>
    </source>
</reference>
<proteinExistence type="predicted"/>